<dbReference type="AlphaFoldDB" id="A0AAV2ZS44"/>
<comment type="caution">
    <text evidence="1">The sequence shown here is derived from an EMBL/GenBank/DDBJ whole genome shotgun (WGS) entry which is preliminary data.</text>
</comment>
<organism evidence="1 2">
    <name type="scientific">Pyxicephalus adspersus</name>
    <name type="common">African bullfrog</name>
    <dbReference type="NCBI Taxonomy" id="30357"/>
    <lineage>
        <taxon>Eukaryota</taxon>
        <taxon>Metazoa</taxon>
        <taxon>Chordata</taxon>
        <taxon>Craniata</taxon>
        <taxon>Vertebrata</taxon>
        <taxon>Euteleostomi</taxon>
        <taxon>Amphibia</taxon>
        <taxon>Batrachia</taxon>
        <taxon>Anura</taxon>
        <taxon>Neobatrachia</taxon>
        <taxon>Ranoidea</taxon>
        <taxon>Pyxicephalidae</taxon>
        <taxon>Pyxicephalinae</taxon>
        <taxon>Pyxicephalus</taxon>
    </lineage>
</organism>
<protein>
    <submittedName>
        <fullName evidence="1">Uncharacterized protein</fullName>
    </submittedName>
</protein>
<proteinExistence type="predicted"/>
<sequence length="81" mass="8950">MPFGGHDTQEAGTILTLQPCRGDPYTHNSCHLAYPILQNSFDLPTPPTCQKNMMDICSSREDPARSSAKLHLFRETFGPSA</sequence>
<accession>A0AAV2ZS44</accession>
<gene>
    <name evidence="1" type="ORF">GDO54_016608</name>
</gene>
<keyword evidence="2" id="KW-1185">Reference proteome</keyword>
<dbReference type="EMBL" id="DYDO01000009">
    <property type="protein sequence ID" value="DBA18355.1"/>
    <property type="molecule type" value="Genomic_DNA"/>
</dbReference>
<reference evidence="1" key="1">
    <citation type="thesis" date="2020" institute="ProQuest LLC" country="789 East Eisenhower Parkway, Ann Arbor, MI, USA">
        <title>Comparative Genomics and Chromosome Evolution.</title>
        <authorList>
            <person name="Mudd A.B."/>
        </authorList>
    </citation>
    <scope>NUCLEOTIDE SEQUENCE</scope>
    <source>
        <strain evidence="1">1538</strain>
        <tissue evidence="1">Blood</tissue>
    </source>
</reference>
<name>A0AAV2ZS44_PYXAD</name>
<evidence type="ECO:0000313" key="1">
    <source>
        <dbReference type="EMBL" id="DBA18355.1"/>
    </source>
</evidence>
<evidence type="ECO:0000313" key="2">
    <source>
        <dbReference type="Proteomes" id="UP001181693"/>
    </source>
</evidence>
<dbReference type="Proteomes" id="UP001181693">
    <property type="component" value="Unassembled WGS sequence"/>
</dbReference>